<evidence type="ECO:0000259" key="1">
    <source>
        <dbReference type="Pfam" id="PF21180"/>
    </source>
</evidence>
<accession>A0A7S1ES97</accession>
<organism evidence="2">
    <name type="scientific">Timspurckia oligopyrenoides</name>
    <dbReference type="NCBI Taxonomy" id="708627"/>
    <lineage>
        <taxon>Eukaryota</taxon>
        <taxon>Rhodophyta</taxon>
        <taxon>Bangiophyceae</taxon>
        <taxon>Porphyridiales</taxon>
        <taxon>Porphyridiaceae</taxon>
        <taxon>Timspurckia</taxon>
    </lineage>
</organism>
<dbReference type="PANTHER" id="PTHR10848">
    <property type="entry name" value="MEIOTIC RECOMBINATION PROTEIN SPO11"/>
    <property type="match status" value="1"/>
</dbReference>
<dbReference type="GO" id="GO:0042138">
    <property type="term" value="P:meiotic DNA double-strand break formation"/>
    <property type="evidence" value="ECO:0007669"/>
    <property type="project" value="TreeGrafter"/>
</dbReference>
<dbReference type="Gene3D" id="3.40.1360.10">
    <property type="match status" value="1"/>
</dbReference>
<reference evidence="2" key="1">
    <citation type="submission" date="2021-01" db="EMBL/GenBank/DDBJ databases">
        <authorList>
            <person name="Corre E."/>
            <person name="Pelletier E."/>
            <person name="Niang G."/>
            <person name="Scheremetjew M."/>
            <person name="Finn R."/>
            <person name="Kale V."/>
            <person name="Holt S."/>
            <person name="Cochrane G."/>
            <person name="Meng A."/>
            <person name="Brown T."/>
            <person name="Cohen L."/>
        </authorList>
    </citation>
    <scope>NUCLEOTIDE SEQUENCE</scope>
    <source>
        <strain evidence="2">CCMP3278</strain>
    </source>
</reference>
<dbReference type="InterPro" id="IPR034136">
    <property type="entry name" value="TOPRIM_Topo6A/Spo11"/>
</dbReference>
<feature type="domain" description="Topoisomerase 6 subunit A/Spo11 TOPRIM" evidence="1">
    <location>
        <begin position="3"/>
        <end position="121"/>
    </location>
</feature>
<dbReference type="GO" id="GO:0003918">
    <property type="term" value="F:DNA topoisomerase type II (double strand cut, ATP-hydrolyzing) activity"/>
    <property type="evidence" value="ECO:0007669"/>
    <property type="project" value="InterPro"/>
</dbReference>
<dbReference type="GO" id="GO:0003677">
    <property type="term" value="F:DNA binding"/>
    <property type="evidence" value="ECO:0007669"/>
    <property type="project" value="InterPro"/>
</dbReference>
<evidence type="ECO:0000313" key="2">
    <source>
        <dbReference type="EMBL" id="CAD8820567.1"/>
    </source>
</evidence>
<dbReference type="GO" id="GO:0000228">
    <property type="term" value="C:nuclear chromosome"/>
    <property type="evidence" value="ECO:0007669"/>
    <property type="project" value="TreeGrafter"/>
</dbReference>
<sequence length="129" mass="15001">MNSRLPVLGLADWNPHGLALLMVFREGSINFWCDDDFRINLKWLGLRSTHFEDYNIPEESFEEVKGNDVAVVKRLLCESEAVTENHKYQSELLKMLEQGTLQLQAMYSFGLPWFSQVFIPELVRSADYI</sequence>
<dbReference type="GO" id="GO:0000706">
    <property type="term" value="P:meiotic DNA double-strand break processing"/>
    <property type="evidence" value="ECO:0007669"/>
    <property type="project" value="TreeGrafter"/>
</dbReference>
<dbReference type="PANTHER" id="PTHR10848:SF0">
    <property type="entry name" value="MEIOTIC RECOMBINATION PROTEIN SPO11"/>
    <property type="match status" value="1"/>
</dbReference>
<dbReference type="SUPFAM" id="SSF56726">
    <property type="entry name" value="DNA topoisomerase IV, alpha subunit"/>
    <property type="match status" value="1"/>
</dbReference>
<dbReference type="Pfam" id="PF21180">
    <property type="entry name" value="TOP6A-Spo11_Toprim"/>
    <property type="match status" value="1"/>
</dbReference>
<dbReference type="AlphaFoldDB" id="A0A7S1ES97"/>
<dbReference type="EMBL" id="HBFP01006941">
    <property type="protein sequence ID" value="CAD8820567.1"/>
    <property type="molecule type" value="Transcribed_RNA"/>
</dbReference>
<protein>
    <recommendedName>
        <fullName evidence="1">Topoisomerase 6 subunit A/Spo11 TOPRIM domain-containing protein</fullName>
    </recommendedName>
</protein>
<proteinExistence type="predicted"/>
<dbReference type="GO" id="GO:0007131">
    <property type="term" value="P:reciprocal meiotic recombination"/>
    <property type="evidence" value="ECO:0007669"/>
    <property type="project" value="TreeGrafter"/>
</dbReference>
<dbReference type="InterPro" id="IPR036078">
    <property type="entry name" value="Spo11/TopoVI_A_sf"/>
</dbReference>
<name>A0A7S1ES97_9RHOD</name>
<dbReference type="InterPro" id="IPR002815">
    <property type="entry name" value="Spo11/TopoVI_A"/>
</dbReference>
<gene>
    <name evidence="2" type="ORF">TOLI1172_LOCUS4961</name>
</gene>